<proteinExistence type="predicted"/>
<feature type="region of interest" description="Disordered" evidence="1">
    <location>
        <begin position="215"/>
        <end position="269"/>
    </location>
</feature>
<evidence type="ECO:0000313" key="3">
    <source>
        <dbReference type="EMBL" id="CAK9048428.1"/>
    </source>
</evidence>
<feature type="domain" description="DUF4116" evidence="2">
    <location>
        <begin position="59"/>
        <end position="107"/>
    </location>
</feature>
<accession>A0ABP0MB88</accession>
<sequence>IGHFLRQRYIQHKRYVVLSDWTELEFCPCEVQGDHEAVLCAVKQNWQALEFASDTLRGDREIVEEAIQQDWRALRFAARSLRADKDLIAMAVGKSKGWALEFAAEELYRDPQLLQDATSRLGGRLGLPLSPIATLVPIDTGAGVPGAIFETSLPVLQAQLTRPGIDNVETVEAVAEQANGPVNQEQIEEDLQQVAETGMDNSSEDALEATDPCGAPGVEGAHGAVQFDGITRSSINPTDLENSDQMHQPSGSQPQPHGSQALIAATDVK</sequence>
<name>A0ABP0MB88_9DINO</name>
<dbReference type="EMBL" id="CAXAMN010016546">
    <property type="protein sequence ID" value="CAK9048428.1"/>
    <property type="molecule type" value="Genomic_DNA"/>
</dbReference>
<evidence type="ECO:0000313" key="4">
    <source>
        <dbReference type="Proteomes" id="UP001642484"/>
    </source>
</evidence>
<feature type="compositionally biased region" description="Polar residues" evidence="1">
    <location>
        <begin position="231"/>
        <end position="258"/>
    </location>
</feature>
<comment type="caution">
    <text evidence="3">The sequence shown here is derived from an EMBL/GenBank/DDBJ whole genome shotgun (WGS) entry which is preliminary data.</text>
</comment>
<gene>
    <name evidence="3" type="ORF">CCMP2556_LOCUS24940</name>
</gene>
<evidence type="ECO:0000256" key="1">
    <source>
        <dbReference type="SAM" id="MobiDB-lite"/>
    </source>
</evidence>
<keyword evidence="4" id="KW-1185">Reference proteome</keyword>
<dbReference type="InterPro" id="IPR025197">
    <property type="entry name" value="DUF4116"/>
</dbReference>
<dbReference type="Proteomes" id="UP001642484">
    <property type="component" value="Unassembled WGS sequence"/>
</dbReference>
<feature type="non-terminal residue" evidence="3">
    <location>
        <position position="1"/>
    </location>
</feature>
<organism evidence="3 4">
    <name type="scientific">Durusdinium trenchii</name>
    <dbReference type="NCBI Taxonomy" id="1381693"/>
    <lineage>
        <taxon>Eukaryota</taxon>
        <taxon>Sar</taxon>
        <taxon>Alveolata</taxon>
        <taxon>Dinophyceae</taxon>
        <taxon>Suessiales</taxon>
        <taxon>Symbiodiniaceae</taxon>
        <taxon>Durusdinium</taxon>
    </lineage>
</organism>
<feature type="domain" description="DUF4116" evidence="2">
    <location>
        <begin position="22"/>
        <end position="57"/>
    </location>
</feature>
<dbReference type="Pfam" id="PF13475">
    <property type="entry name" value="DUF4116"/>
    <property type="match status" value="2"/>
</dbReference>
<protein>
    <recommendedName>
        <fullName evidence="2">DUF4116 domain-containing protein</fullName>
    </recommendedName>
</protein>
<reference evidence="3 4" key="1">
    <citation type="submission" date="2024-02" db="EMBL/GenBank/DDBJ databases">
        <authorList>
            <person name="Chen Y."/>
            <person name="Shah S."/>
            <person name="Dougan E. K."/>
            <person name="Thang M."/>
            <person name="Chan C."/>
        </authorList>
    </citation>
    <scope>NUCLEOTIDE SEQUENCE [LARGE SCALE GENOMIC DNA]</scope>
</reference>
<evidence type="ECO:0000259" key="2">
    <source>
        <dbReference type="Pfam" id="PF13475"/>
    </source>
</evidence>